<organism evidence="1 2">
    <name type="scientific">Chryseosolibacter histidini</name>
    <dbReference type="NCBI Taxonomy" id="2782349"/>
    <lineage>
        <taxon>Bacteria</taxon>
        <taxon>Pseudomonadati</taxon>
        <taxon>Bacteroidota</taxon>
        <taxon>Cytophagia</taxon>
        <taxon>Cytophagales</taxon>
        <taxon>Chryseotaleaceae</taxon>
        <taxon>Chryseosolibacter</taxon>
    </lineage>
</organism>
<gene>
    <name evidence="1" type="ORF">KK083_01735</name>
</gene>
<accession>A0AAP2DHN4</accession>
<dbReference type="RefSeq" id="WP_254160040.1">
    <property type="nucleotide sequence ID" value="NZ_JAHESF010000002.1"/>
</dbReference>
<dbReference type="GO" id="GO:0019441">
    <property type="term" value="P:L-tryptophan catabolic process to kynurenine"/>
    <property type="evidence" value="ECO:0007669"/>
    <property type="project" value="InterPro"/>
</dbReference>
<dbReference type="GO" id="GO:0020037">
    <property type="term" value="F:heme binding"/>
    <property type="evidence" value="ECO:0007669"/>
    <property type="project" value="InterPro"/>
</dbReference>
<dbReference type="GO" id="GO:0046872">
    <property type="term" value="F:metal ion binding"/>
    <property type="evidence" value="ECO:0007669"/>
    <property type="project" value="InterPro"/>
</dbReference>
<dbReference type="InterPro" id="IPR015029">
    <property type="entry name" value="PrnB"/>
</dbReference>
<name>A0AAP2DHN4_9BACT</name>
<dbReference type="EMBL" id="JAHESF010000002">
    <property type="protein sequence ID" value="MBT1695578.1"/>
    <property type="molecule type" value="Genomic_DNA"/>
</dbReference>
<reference evidence="1 2" key="1">
    <citation type="submission" date="2021-05" db="EMBL/GenBank/DDBJ databases">
        <title>A Polyphasic approach of four new species of the genus Ohtaekwangia: Ohtaekwangia histidinii sp. nov., Ohtaekwangia cretensis sp. nov., Ohtaekwangia indiensis sp. nov., Ohtaekwangia reichenbachii sp. nov. from diverse environment.</title>
        <authorList>
            <person name="Octaviana S."/>
        </authorList>
    </citation>
    <scope>NUCLEOTIDE SEQUENCE [LARGE SCALE GENOMIC DNA]</scope>
    <source>
        <strain evidence="1 2">PWU4</strain>
    </source>
</reference>
<dbReference type="SUPFAM" id="SSF140959">
    <property type="entry name" value="Indolic compounds 2,3-dioxygenase-like"/>
    <property type="match status" value="1"/>
</dbReference>
<dbReference type="AlphaFoldDB" id="A0AAP2DHN4"/>
<keyword evidence="2" id="KW-1185">Reference proteome</keyword>
<proteinExistence type="predicted"/>
<dbReference type="InterPro" id="IPR037217">
    <property type="entry name" value="Trp/Indoleamine_2_3_dOase-like"/>
</dbReference>
<protein>
    <submittedName>
        <fullName evidence="1">DUF1864 family protein</fullName>
    </submittedName>
</protein>
<dbReference type="Gene3D" id="1.20.58.1320">
    <property type="match status" value="1"/>
</dbReference>
<evidence type="ECO:0000313" key="2">
    <source>
        <dbReference type="Proteomes" id="UP001319200"/>
    </source>
</evidence>
<dbReference type="Gene3D" id="1.20.58.480">
    <property type="match status" value="1"/>
</dbReference>
<evidence type="ECO:0000313" key="1">
    <source>
        <dbReference type="EMBL" id="MBT1695578.1"/>
    </source>
</evidence>
<comment type="caution">
    <text evidence="1">The sequence shown here is derived from an EMBL/GenBank/DDBJ whole genome shotgun (WGS) entry which is preliminary data.</text>
</comment>
<dbReference type="Proteomes" id="UP001319200">
    <property type="component" value="Unassembled WGS sequence"/>
</dbReference>
<dbReference type="Pfam" id="PF08933">
    <property type="entry name" value="PrnB"/>
    <property type="match status" value="1"/>
</dbReference>
<sequence>MKTGSSYFVMQHWFRNNETIHALDPLLFDDKLAQLHQLNRSGDTHAIIQLLYRLLPMPDALDLYTYDQAIAAMRDLGIFIGILKKHGIEPVEVVPELEYVLLVLMVKTDLPPRDTLLHYSIWNPGGSRIRTYTGLDDEKALIESVKIALPDLMESIIQLEAMHTMDLEREDFELHCLRLREKMESMVRGVVHAKRHVSPSVFANELRFYYDPIKVDYNKSYMGPGAVEMPMFVFDHLLWNCDCEDVLYTNFKEGYLPYNLPFIREIYWRFKDKPSLISRIEKNLRNSPTFQNYRAAQAALELFTVLKSFRMPHKRMAEQAYAHSDEHHRNSGSGGYTVDILQHIIRLQAEKFTSLQAAMANAKVKF</sequence>